<dbReference type="SUPFAM" id="SSF56672">
    <property type="entry name" value="DNA/RNA polymerases"/>
    <property type="match status" value="1"/>
</dbReference>
<keyword evidence="3" id="KW-0548">Nucleotidyltransferase</keyword>
<keyword evidence="2" id="KW-1133">Transmembrane helix</keyword>
<accession>F9UE90</accession>
<dbReference type="Pfam" id="PF09656">
    <property type="entry name" value="PGPGW"/>
    <property type="match status" value="1"/>
</dbReference>
<keyword evidence="3" id="KW-0695">RNA-directed DNA polymerase</keyword>
<dbReference type="PANTHER" id="PTHR34047:SF8">
    <property type="entry name" value="PROTEIN YKFC"/>
    <property type="match status" value="1"/>
</dbReference>
<proteinExistence type="inferred from homology"/>
<dbReference type="GO" id="GO:0003964">
    <property type="term" value="F:RNA-directed DNA polymerase activity"/>
    <property type="evidence" value="ECO:0007669"/>
    <property type="project" value="UniProtKB-KW"/>
</dbReference>
<dbReference type="InterPro" id="IPR043502">
    <property type="entry name" value="DNA/RNA_pol_sf"/>
</dbReference>
<keyword evidence="2" id="KW-0812">Transmembrane</keyword>
<dbReference type="PANTHER" id="PTHR34047">
    <property type="entry name" value="NUCLEAR INTRON MATURASE 1, MITOCHONDRIAL-RELATED"/>
    <property type="match status" value="1"/>
</dbReference>
<keyword evidence="4" id="KW-1185">Reference proteome</keyword>
<gene>
    <name evidence="3" type="ORF">ThimaDRAFT_3192</name>
</gene>
<dbReference type="OrthoDB" id="9800130at2"/>
<evidence type="ECO:0000256" key="1">
    <source>
        <dbReference type="ARBA" id="ARBA00034120"/>
    </source>
</evidence>
<evidence type="ECO:0000313" key="4">
    <source>
        <dbReference type="Proteomes" id="UP000005459"/>
    </source>
</evidence>
<dbReference type="eggNOG" id="COG3344">
    <property type="taxonomic scope" value="Bacteria"/>
</dbReference>
<sequence>MRTSSLSERPEQQRPRRLADWLNPTAERKVHSLVDKIYQRKNLAVAREKVKRNRGAGGIDGVDVAAFEADLEGNLERLHVELKEGTYAPQPVLQHLIPKAGKPGECRALGIPTIYDRVCQQAILNRLEPIFEPIFDDANFGYRSGRSTKDALKKIWRELKSLHPVVYVSLRLFKNLVGWVLVLAGILMLVLPGQGILTIIMGLVLSDFPGKYALERRLASKQRVLDGINWIRRRSGHPPLVPPQI</sequence>
<organism evidence="3 4">
    <name type="scientific">Thiocapsa marina 5811</name>
    <dbReference type="NCBI Taxonomy" id="768671"/>
    <lineage>
        <taxon>Bacteria</taxon>
        <taxon>Pseudomonadati</taxon>
        <taxon>Pseudomonadota</taxon>
        <taxon>Gammaproteobacteria</taxon>
        <taxon>Chromatiales</taxon>
        <taxon>Chromatiaceae</taxon>
        <taxon>Thiocapsa</taxon>
    </lineage>
</organism>
<evidence type="ECO:0000256" key="2">
    <source>
        <dbReference type="SAM" id="Phobius"/>
    </source>
</evidence>
<keyword evidence="3" id="KW-0808">Transferase</keyword>
<comment type="similarity">
    <text evidence="1">Belongs to the bacterial reverse transcriptase family.</text>
</comment>
<dbReference type="InterPro" id="IPR051083">
    <property type="entry name" value="GrpII_Intron_Splice-Mob/Def"/>
</dbReference>
<name>F9UE90_9GAMM</name>
<dbReference type="STRING" id="768671.ThimaDRAFT_3192"/>
<protein>
    <submittedName>
        <fullName evidence="3">RNA-directed DNA polymerase (Reverse transcriptase)</fullName>
    </submittedName>
</protein>
<keyword evidence="2" id="KW-0472">Membrane</keyword>
<dbReference type="InterPro" id="IPR019099">
    <property type="entry name" value="Uncharacterised_PGPGW_TM"/>
</dbReference>
<dbReference type="AlphaFoldDB" id="F9UE90"/>
<dbReference type="EMBL" id="AFWV01000010">
    <property type="protein sequence ID" value="EGV17647.1"/>
    <property type="molecule type" value="Genomic_DNA"/>
</dbReference>
<evidence type="ECO:0000313" key="3">
    <source>
        <dbReference type="EMBL" id="EGV17647.1"/>
    </source>
</evidence>
<reference evidence="3 4" key="1">
    <citation type="submission" date="2011-06" db="EMBL/GenBank/DDBJ databases">
        <title>The draft genome of Thiocapsa marina 5811.</title>
        <authorList>
            <consortium name="US DOE Joint Genome Institute (JGI-PGF)"/>
            <person name="Lucas S."/>
            <person name="Han J."/>
            <person name="Cheng J.-F."/>
            <person name="Goodwin L."/>
            <person name="Pitluck S."/>
            <person name="Peters L."/>
            <person name="Land M.L."/>
            <person name="Hauser L."/>
            <person name="Vogl K."/>
            <person name="Liu Z."/>
            <person name="Imhoff J."/>
            <person name="Thiel V."/>
            <person name="Frigaard N.-U."/>
            <person name="Bryant D."/>
            <person name="Woyke T.J."/>
        </authorList>
    </citation>
    <scope>NUCLEOTIDE SEQUENCE [LARGE SCALE GENOMIC DNA]</scope>
    <source>
        <strain evidence="3 4">5811</strain>
    </source>
</reference>
<feature type="transmembrane region" description="Helical" evidence="2">
    <location>
        <begin position="172"/>
        <end position="190"/>
    </location>
</feature>
<dbReference type="Proteomes" id="UP000005459">
    <property type="component" value="Unassembled WGS sequence"/>
</dbReference>
<dbReference type="PATRIC" id="fig|768671.3.peg.3372"/>